<dbReference type="InterPro" id="IPR008907">
    <property type="entry name" value="TPP/p25"/>
</dbReference>
<reference evidence="2" key="1">
    <citation type="submission" date="2014-12" db="EMBL/GenBank/DDBJ databases">
        <title>Insight into the proteome of Arion vulgaris.</title>
        <authorList>
            <person name="Aradska J."/>
            <person name="Bulat T."/>
            <person name="Smidak R."/>
            <person name="Sarate P."/>
            <person name="Gangsoo J."/>
            <person name="Sialana F."/>
            <person name="Bilban M."/>
            <person name="Lubec G."/>
        </authorList>
    </citation>
    <scope>NUCLEOTIDE SEQUENCE</scope>
    <source>
        <tissue evidence="2">Skin</tissue>
    </source>
</reference>
<dbReference type="PANTHER" id="PTHR12932:SF9">
    <property type="entry name" value="TUBULIN POLYMERIZATION-PROMOTING PROTEIN HOMOLOG"/>
    <property type="match status" value="1"/>
</dbReference>
<organism evidence="2">
    <name type="scientific">Arion vulgaris</name>
    <dbReference type="NCBI Taxonomy" id="1028688"/>
    <lineage>
        <taxon>Eukaryota</taxon>
        <taxon>Metazoa</taxon>
        <taxon>Spiralia</taxon>
        <taxon>Lophotrochozoa</taxon>
        <taxon>Mollusca</taxon>
        <taxon>Gastropoda</taxon>
        <taxon>Heterobranchia</taxon>
        <taxon>Euthyneura</taxon>
        <taxon>Panpulmonata</taxon>
        <taxon>Eupulmonata</taxon>
        <taxon>Stylommatophora</taxon>
        <taxon>Helicina</taxon>
        <taxon>Arionoidea</taxon>
        <taxon>Arionidae</taxon>
        <taxon>Arion</taxon>
    </lineage>
</organism>
<dbReference type="GO" id="GO:0032273">
    <property type="term" value="P:positive regulation of protein polymerization"/>
    <property type="evidence" value="ECO:0007669"/>
    <property type="project" value="TreeGrafter"/>
</dbReference>
<dbReference type="GO" id="GO:0046785">
    <property type="term" value="P:microtubule polymerization"/>
    <property type="evidence" value="ECO:0007669"/>
    <property type="project" value="InterPro"/>
</dbReference>
<feature type="region of interest" description="Disordered" evidence="1">
    <location>
        <begin position="132"/>
        <end position="156"/>
    </location>
</feature>
<evidence type="ECO:0000256" key="1">
    <source>
        <dbReference type="SAM" id="MobiDB-lite"/>
    </source>
</evidence>
<name>A0A0B6Y752_9EUPU</name>
<dbReference type="GO" id="GO:0005874">
    <property type="term" value="C:microtubule"/>
    <property type="evidence" value="ECO:0007669"/>
    <property type="project" value="TreeGrafter"/>
</dbReference>
<evidence type="ECO:0008006" key="3">
    <source>
        <dbReference type="Google" id="ProtNLM"/>
    </source>
</evidence>
<evidence type="ECO:0000313" key="2">
    <source>
        <dbReference type="EMBL" id="CEK52182.1"/>
    </source>
</evidence>
<dbReference type="GO" id="GO:0001578">
    <property type="term" value="P:microtubule bundle formation"/>
    <property type="evidence" value="ECO:0007669"/>
    <property type="project" value="TreeGrafter"/>
</dbReference>
<protein>
    <recommendedName>
        <fullName evidence="3">Tubulin polymerization-promoting protein family member 3</fullName>
    </recommendedName>
</protein>
<dbReference type="EMBL" id="HACG01005317">
    <property type="protein sequence ID" value="CEK52182.1"/>
    <property type="molecule type" value="Transcribed_RNA"/>
</dbReference>
<dbReference type="GO" id="GO:0015631">
    <property type="term" value="F:tubulin binding"/>
    <property type="evidence" value="ECO:0007669"/>
    <property type="project" value="InterPro"/>
</dbReference>
<gene>
    <name evidence="2" type="primary">ORF15803</name>
</gene>
<dbReference type="Pfam" id="PF05517">
    <property type="entry name" value="p25-alpha"/>
    <property type="match status" value="1"/>
</dbReference>
<feature type="compositionally biased region" description="Basic and acidic residues" evidence="1">
    <location>
        <begin position="139"/>
        <end position="156"/>
    </location>
</feature>
<dbReference type="AlphaFoldDB" id="A0A0B6Y752"/>
<sequence length="178" mass="18974">MASGGADLSKVKETLTSFKERGEKNECLKLTQFLKCIDACGLSAHKTSIEASIWATLQDNLKKVSIDVIATTLIDQLAADVIGKKRKLKGRAPVDDPDVKALANDIRAKIAAKAGATVKVAKVDATTARLTDTSGYTGSHKERFDKDGKGKGLGGRVDEVSNKGYVGNYKGEGTFDKK</sequence>
<proteinExistence type="predicted"/>
<dbReference type="PANTHER" id="PTHR12932">
    <property type="entry name" value="P25 ALPHA-RELATED"/>
    <property type="match status" value="1"/>
</dbReference>
<accession>A0A0B6Y752</accession>